<dbReference type="KEGG" id="thao:NI17_011355"/>
<keyword evidence="2" id="KW-1185">Reference proteome</keyword>
<dbReference type="Proteomes" id="UP000265719">
    <property type="component" value="Chromosome"/>
</dbReference>
<dbReference type="EMBL" id="CP063196">
    <property type="protein sequence ID" value="UOE21636.1"/>
    <property type="molecule type" value="Genomic_DNA"/>
</dbReference>
<name>A0A399G6J3_9ACTN</name>
<proteinExistence type="predicted"/>
<gene>
    <name evidence="1" type="ORF">NI17_011355</name>
</gene>
<evidence type="ECO:0000313" key="2">
    <source>
        <dbReference type="Proteomes" id="UP000265719"/>
    </source>
</evidence>
<protein>
    <submittedName>
        <fullName evidence="1">Uncharacterized protein</fullName>
    </submittedName>
</protein>
<organism evidence="1 2">
    <name type="scientific">Thermobifida halotolerans</name>
    <dbReference type="NCBI Taxonomy" id="483545"/>
    <lineage>
        <taxon>Bacteria</taxon>
        <taxon>Bacillati</taxon>
        <taxon>Actinomycetota</taxon>
        <taxon>Actinomycetes</taxon>
        <taxon>Streptosporangiales</taxon>
        <taxon>Nocardiopsidaceae</taxon>
        <taxon>Thermobifida</taxon>
    </lineage>
</organism>
<evidence type="ECO:0000313" key="1">
    <source>
        <dbReference type="EMBL" id="UOE21636.1"/>
    </source>
</evidence>
<dbReference type="AlphaFoldDB" id="A0A399G6J3"/>
<sequence length="142" mass="15616">MYFFFWTLVFCVLVRTVTRVVFIHSGFHSLDSSHGGSDSLQVRRTLGAARTALVGAVENLLALEEIVRGRTSGSSSRKKQRIEELRLAVQDDCGRAESEVSLVSGNGRRFRDARSVFNGKVLRGLAVDLLVLLALASLVFFG</sequence>
<reference evidence="1" key="1">
    <citation type="submission" date="2020-10" db="EMBL/GenBank/DDBJ databases">
        <title>De novo genome project of the cellulose decomposer Thermobifida halotolerans type strain.</title>
        <authorList>
            <person name="Nagy I."/>
            <person name="Horvath B."/>
            <person name="Kukolya J."/>
            <person name="Nagy I."/>
            <person name="Orsini M."/>
        </authorList>
    </citation>
    <scope>NUCLEOTIDE SEQUENCE</scope>
    <source>
        <strain evidence="1">DSM 44931</strain>
    </source>
</reference>
<dbReference type="RefSeq" id="WP_068690748.1">
    <property type="nucleotide sequence ID" value="NZ_CP063196.1"/>
</dbReference>
<accession>A0A399G6J3</accession>